<accession>A0ABD2YK57</accession>
<dbReference type="AlphaFoldDB" id="A0ABD2YK57"/>
<proteinExistence type="predicted"/>
<protein>
    <submittedName>
        <fullName evidence="1">Uncharacterized protein</fullName>
    </submittedName>
</protein>
<comment type="caution">
    <text evidence="1">The sequence shown here is derived from an EMBL/GenBank/DDBJ whole genome shotgun (WGS) entry which is preliminary data.</text>
</comment>
<keyword evidence="2" id="KW-1185">Reference proteome</keyword>
<gene>
    <name evidence="1" type="ORF">ACH5RR_033145</name>
</gene>
<reference evidence="1 2" key="1">
    <citation type="submission" date="2024-11" db="EMBL/GenBank/DDBJ databases">
        <title>A near-complete genome assembly of Cinchona calisaya.</title>
        <authorList>
            <person name="Lian D.C."/>
            <person name="Zhao X.W."/>
            <person name="Wei L."/>
        </authorList>
    </citation>
    <scope>NUCLEOTIDE SEQUENCE [LARGE SCALE GENOMIC DNA]</scope>
    <source>
        <tissue evidence="1">Nenye</tissue>
    </source>
</reference>
<evidence type="ECO:0000313" key="1">
    <source>
        <dbReference type="EMBL" id="KAL3507763.1"/>
    </source>
</evidence>
<name>A0ABD2YK57_9GENT</name>
<organism evidence="1 2">
    <name type="scientific">Cinchona calisaya</name>
    <dbReference type="NCBI Taxonomy" id="153742"/>
    <lineage>
        <taxon>Eukaryota</taxon>
        <taxon>Viridiplantae</taxon>
        <taxon>Streptophyta</taxon>
        <taxon>Embryophyta</taxon>
        <taxon>Tracheophyta</taxon>
        <taxon>Spermatophyta</taxon>
        <taxon>Magnoliopsida</taxon>
        <taxon>eudicotyledons</taxon>
        <taxon>Gunneridae</taxon>
        <taxon>Pentapetalae</taxon>
        <taxon>asterids</taxon>
        <taxon>lamiids</taxon>
        <taxon>Gentianales</taxon>
        <taxon>Rubiaceae</taxon>
        <taxon>Cinchonoideae</taxon>
        <taxon>Cinchoneae</taxon>
        <taxon>Cinchona</taxon>
    </lineage>
</organism>
<evidence type="ECO:0000313" key="2">
    <source>
        <dbReference type="Proteomes" id="UP001630127"/>
    </source>
</evidence>
<sequence length="82" mass="8975">MASVEVLVEEAKKALSEVLKGMHQFKHNKRPANAKMERETQRFLDQSDMIISMLNLQSCQGSVPIEGTSSSSILNGSTNPAV</sequence>
<dbReference type="Proteomes" id="UP001630127">
    <property type="component" value="Unassembled WGS sequence"/>
</dbReference>
<dbReference type="EMBL" id="JBJUIK010000013">
    <property type="protein sequence ID" value="KAL3507763.1"/>
    <property type="molecule type" value="Genomic_DNA"/>
</dbReference>